<dbReference type="GeneID" id="108739566"/>
<dbReference type="InterPro" id="IPR038718">
    <property type="entry name" value="SNF2-like_sf"/>
</dbReference>
<dbReference type="CTD" id="34311"/>
<feature type="domain" description="Helicase C-terminal" evidence="15">
    <location>
        <begin position="741"/>
        <end position="905"/>
    </location>
</feature>
<dbReference type="GO" id="GO:0005524">
    <property type="term" value="F:ATP binding"/>
    <property type="evidence" value="ECO:0007669"/>
    <property type="project" value="UniProtKB-KW"/>
</dbReference>
<evidence type="ECO:0000256" key="12">
    <source>
        <dbReference type="ARBA" id="ARBA00069890"/>
    </source>
</evidence>
<keyword evidence="16" id="KW-1185">Reference proteome</keyword>
<comment type="similarity">
    <text evidence="2">Belongs to the SNF2/RAD54 helicase family.</text>
</comment>
<dbReference type="PROSITE" id="PS51192">
    <property type="entry name" value="HELICASE_ATP_BIND_1"/>
    <property type="match status" value="1"/>
</dbReference>
<evidence type="ECO:0000256" key="3">
    <source>
        <dbReference type="ARBA" id="ARBA00012551"/>
    </source>
</evidence>
<dbReference type="KEGG" id="apln:108739566"/>
<dbReference type="FunFam" id="3.40.50.10810:FF:000014">
    <property type="entry name" value="SWI/SNF-related matrix-associated actin-dependent regulator of chromatin subfamily A containing DEAD/H box 1"/>
    <property type="match status" value="1"/>
</dbReference>
<name>A0A1W4X9N0_AGRPL</name>
<dbReference type="GO" id="GO:0006325">
    <property type="term" value="P:chromatin organization"/>
    <property type="evidence" value="ECO:0007669"/>
    <property type="project" value="UniProtKB-KW"/>
</dbReference>
<feature type="compositionally biased region" description="Polar residues" evidence="13">
    <location>
        <begin position="103"/>
        <end position="113"/>
    </location>
</feature>
<dbReference type="GO" id="GO:0016787">
    <property type="term" value="F:hydrolase activity"/>
    <property type="evidence" value="ECO:0007669"/>
    <property type="project" value="UniProtKB-KW"/>
</dbReference>
<evidence type="ECO:0000313" key="17">
    <source>
        <dbReference type="RefSeq" id="XP_018329040.1"/>
    </source>
</evidence>
<keyword evidence="6" id="KW-0347">Helicase</keyword>
<organism evidence="16 17">
    <name type="scientific">Agrilus planipennis</name>
    <name type="common">Emerald ash borer</name>
    <name type="synonym">Agrilus marcopoli</name>
    <dbReference type="NCBI Taxonomy" id="224129"/>
    <lineage>
        <taxon>Eukaryota</taxon>
        <taxon>Metazoa</taxon>
        <taxon>Ecdysozoa</taxon>
        <taxon>Arthropoda</taxon>
        <taxon>Hexapoda</taxon>
        <taxon>Insecta</taxon>
        <taxon>Pterygota</taxon>
        <taxon>Neoptera</taxon>
        <taxon>Endopterygota</taxon>
        <taxon>Coleoptera</taxon>
        <taxon>Polyphaga</taxon>
        <taxon>Elateriformia</taxon>
        <taxon>Buprestoidea</taxon>
        <taxon>Buprestidae</taxon>
        <taxon>Agrilinae</taxon>
        <taxon>Agrilus</taxon>
    </lineage>
</organism>
<dbReference type="InterPro" id="IPR000330">
    <property type="entry name" value="SNF2_N"/>
</dbReference>
<dbReference type="GO" id="GO:0003677">
    <property type="term" value="F:DNA binding"/>
    <property type="evidence" value="ECO:0007669"/>
    <property type="project" value="UniProtKB-KW"/>
</dbReference>
<evidence type="ECO:0000256" key="6">
    <source>
        <dbReference type="ARBA" id="ARBA00022806"/>
    </source>
</evidence>
<dbReference type="GO" id="GO:0005634">
    <property type="term" value="C:nucleus"/>
    <property type="evidence" value="ECO:0007669"/>
    <property type="project" value="UniProtKB-SubCell"/>
</dbReference>
<keyword evidence="4" id="KW-0547">Nucleotide-binding</keyword>
<dbReference type="PROSITE" id="PS51194">
    <property type="entry name" value="HELICASE_CTER"/>
    <property type="match status" value="1"/>
</dbReference>
<feature type="region of interest" description="Disordered" evidence="13">
    <location>
        <begin position="94"/>
        <end position="120"/>
    </location>
</feature>
<comment type="subcellular location">
    <subcellularLocation>
        <location evidence="1">Nucleus</location>
    </subcellularLocation>
</comment>
<dbReference type="Pfam" id="PF00271">
    <property type="entry name" value="Helicase_C"/>
    <property type="match status" value="1"/>
</dbReference>
<dbReference type="SUPFAM" id="SSF52540">
    <property type="entry name" value="P-loop containing nucleoside triphosphate hydrolases"/>
    <property type="match status" value="2"/>
</dbReference>
<dbReference type="CDD" id="cd14279">
    <property type="entry name" value="CUE"/>
    <property type="match status" value="1"/>
</dbReference>
<dbReference type="SMART" id="SM00487">
    <property type="entry name" value="DEXDc"/>
    <property type="match status" value="1"/>
</dbReference>
<evidence type="ECO:0000256" key="11">
    <source>
        <dbReference type="ARBA" id="ARBA00059294"/>
    </source>
</evidence>
<evidence type="ECO:0000259" key="14">
    <source>
        <dbReference type="PROSITE" id="PS51192"/>
    </source>
</evidence>
<evidence type="ECO:0000256" key="4">
    <source>
        <dbReference type="ARBA" id="ARBA00022741"/>
    </source>
</evidence>
<dbReference type="Pfam" id="PF00176">
    <property type="entry name" value="SNF2-rel_dom"/>
    <property type="match status" value="1"/>
</dbReference>
<evidence type="ECO:0000256" key="7">
    <source>
        <dbReference type="ARBA" id="ARBA00022840"/>
    </source>
</evidence>
<evidence type="ECO:0000313" key="16">
    <source>
        <dbReference type="Proteomes" id="UP000192223"/>
    </source>
</evidence>
<dbReference type="PANTHER" id="PTHR10799">
    <property type="entry name" value="SNF2/RAD54 HELICASE FAMILY"/>
    <property type="match status" value="1"/>
</dbReference>
<feature type="domain" description="Helicase ATP-binding" evidence="14">
    <location>
        <begin position="383"/>
        <end position="555"/>
    </location>
</feature>
<dbReference type="EC" id="3.6.4.12" evidence="3"/>
<evidence type="ECO:0000259" key="15">
    <source>
        <dbReference type="PROSITE" id="PS51194"/>
    </source>
</evidence>
<evidence type="ECO:0000256" key="1">
    <source>
        <dbReference type="ARBA" id="ARBA00004123"/>
    </source>
</evidence>
<evidence type="ECO:0000256" key="10">
    <source>
        <dbReference type="ARBA" id="ARBA00023242"/>
    </source>
</evidence>
<dbReference type="GO" id="GO:0005694">
    <property type="term" value="C:chromosome"/>
    <property type="evidence" value="ECO:0007669"/>
    <property type="project" value="UniProtKB-ARBA"/>
</dbReference>
<evidence type="ECO:0000256" key="5">
    <source>
        <dbReference type="ARBA" id="ARBA00022801"/>
    </source>
</evidence>
<protein>
    <recommendedName>
        <fullName evidence="12">SWI/SNF-related matrix-associated actin-dependent regulator of chromatin subfamily A containing DEAD/H box 1 homolog</fullName>
        <ecNumber evidence="3">3.6.4.12</ecNumber>
    </recommendedName>
</protein>
<reference evidence="17" key="1">
    <citation type="submission" date="2025-08" db="UniProtKB">
        <authorList>
            <consortium name="RefSeq"/>
        </authorList>
    </citation>
    <scope>IDENTIFICATION</scope>
    <source>
        <tissue evidence="17">Entire body</tissue>
    </source>
</reference>
<evidence type="ECO:0000256" key="8">
    <source>
        <dbReference type="ARBA" id="ARBA00022853"/>
    </source>
</evidence>
<evidence type="ECO:0000256" key="13">
    <source>
        <dbReference type="SAM" id="MobiDB-lite"/>
    </source>
</evidence>
<dbReference type="InParanoid" id="A0A1W4X9N0"/>
<sequence>MAEDNSPNLLNLREFRIHKKPSFSHEVSSSSECNDQEKETKIILEAVEGSRRYVVVRKEVGKEMDPTTTTSSNSISTKKVPIIREYLLSSEEQKVRSSKEVESAQNGVTNNPRSKQKPQLVLERERQMKFLKEKFNDVDSLVLHDVLSRFDFDVDKAIEELNKSRANCVTGVNYQTWKQLQQQTVPKPPITLKQLPVSNNNDNKKRENTQDLQSKNRKRIKQMRSDEDSDTEESDYDKNEFKDSRVFDSDEESDAEINNDLTGDKRTVLDFFQTATNNELQLMNYCSKKKADIIIELRPFEGWIDLVQKLQNNKNLSPDLLNSAQQVLATRNNIRLLMRKCTNLSQQMERAVAAGAGVKVQPSILNSSLKLTSYQMVGLNWLAVMHIQGVNGILADEMGLGKTVQVIAFLAHLKEIRASKVGIPHLIIVPSSTLDNWRSEFERWCPTLRIFMYYGNIEERRQYRMRWNRGEINNYDVIVTTYSMVTNTSEERKMFKSMQMHYVVFDEAHMLKNMNTQRYENLIKIRAMKRLLLTGTPLQNNLLELMSLLNFVMPSMFSGKTDDLKSLFQKNAKTKEDREDLPTFEKEQIEQAKRIMKPFVLRRLKRDVLQDLPNKSDKVEFVPMVPTQKEQYEELVQSFQNIGKQEYVSTAYNGMAMMTDLRKLANHPLLMRYFYQIDDLREIAELLAKDPGYKDTVVQYIVDDLVFMSDFEIFSLTKQFQCLKKFELADNLITTSGKFLFLDRILPTLKAGGHRVLIFSQYVIMLNIMEDYLCVRNHSYLRLDGSTPVNIRQQLIDQFTQDPEIFIFLLSTKAGGLGINLTAADTVIIHDIDFNPYNDKQAEDRCHRMGQQNPVNVIRLISQGTIEEGMWQMNQEKLKLEKEITAEEAENSDVKSVVRLLSSALGIDSSKATNLVSPKKKL</sequence>
<gene>
    <name evidence="17" type="primary">LOC108739566</name>
</gene>
<dbReference type="Proteomes" id="UP000192223">
    <property type="component" value="Unplaced"/>
</dbReference>
<dbReference type="STRING" id="224129.A0A1W4X9N0"/>
<keyword evidence="8" id="KW-0156">Chromatin regulator</keyword>
<feature type="region of interest" description="Disordered" evidence="13">
    <location>
        <begin position="185"/>
        <end position="260"/>
    </location>
</feature>
<dbReference type="InterPro" id="IPR001650">
    <property type="entry name" value="Helicase_C-like"/>
</dbReference>
<proteinExistence type="inferred from homology"/>
<dbReference type="SMART" id="SM00490">
    <property type="entry name" value="HELICc"/>
    <property type="match status" value="1"/>
</dbReference>
<dbReference type="FunCoup" id="A0A1W4X9N0">
    <property type="interactions" value="2358"/>
</dbReference>
<dbReference type="GO" id="GO:0003678">
    <property type="term" value="F:DNA helicase activity"/>
    <property type="evidence" value="ECO:0007669"/>
    <property type="project" value="UniProtKB-EC"/>
</dbReference>
<keyword evidence="5" id="KW-0378">Hydrolase</keyword>
<evidence type="ECO:0000256" key="9">
    <source>
        <dbReference type="ARBA" id="ARBA00023125"/>
    </source>
</evidence>
<dbReference type="InterPro" id="IPR049730">
    <property type="entry name" value="SNF2/RAD54-like_C"/>
</dbReference>
<accession>A0A1W4X9N0</accession>
<dbReference type="AlphaFoldDB" id="A0A1W4X9N0"/>
<dbReference type="FunFam" id="3.40.50.300:FF:001629">
    <property type="entry name" value="Probable ATP-dependent helicase PF08_0048"/>
    <property type="match status" value="1"/>
</dbReference>
<dbReference type="InterPro" id="IPR027417">
    <property type="entry name" value="P-loop_NTPase"/>
</dbReference>
<keyword evidence="10" id="KW-0539">Nucleus</keyword>
<dbReference type="OrthoDB" id="448448at2759"/>
<keyword evidence="9" id="KW-0238">DNA-binding</keyword>
<evidence type="ECO:0000256" key="2">
    <source>
        <dbReference type="ARBA" id="ARBA00007025"/>
    </source>
</evidence>
<keyword evidence="7" id="KW-0067">ATP-binding</keyword>
<comment type="function">
    <text evidence="11">DNA helicase that possesses intrinsic ATP-dependent nucleosome-remodeling activity and is both required for DNA repair and heterochromatin organization. Promotes DNA end resection of double-strand breaks (DSBs) following DNA damage: probably acts by weakening histone DNA interactions in nucleosomes flanking DSBs.</text>
</comment>
<feature type="compositionally biased region" description="Basic and acidic residues" evidence="13">
    <location>
        <begin position="236"/>
        <end position="248"/>
    </location>
</feature>
<dbReference type="CDD" id="cd18793">
    <property type="entry name" value="SF2_C_SNF"/>
    <property type="match status" value="1"/>
</dbReference>
<dbReference type="InterPro" id="IPR014001">
    <property type="entry name" value="Helicase_ATP-bd"/>
</dbReference>
<dbReference type="Gene3D" id="3.40.50.300">
    <property type="entry name" value="P-loop containing nucleotide triphosphate hydrolases"/>
    <property type="match status" value="1"/>
</dbReference>
<dbReference type="Gene3D" id="3.40.50.10810">
    <property type="entry name" value="Tandem AAA-ATPase domain"/>
    <property type="match status" value="1"/>
</dbReference>
<dbReference type="RefSeq" id="XP_018329040.1">
    <property type="nucleotide sequence ID" value="XM_018473538.1"/>
</dbReference>